<dbReference type="InterPro" id="IPR029064">
    <property type="entry name" value="Ribosomal_eL30-like_sf"/>
</dbReference>
<dbReference type="SUPFAM" id="SSF55315">
    <property type="entry name" value="L30e-like"/>
    <property type="match status" value="1"/>
</dbReference>
<dbReference type="InterPro" id="IPR001537">
    <property type="entry name" value="SpoU_MeTrfase"/>
</dbReference>
<feature type="domain" description="tRNA/rRNA methyltransferase SpoU type" evidence="3">
    <location>
        <begin position="122"/>
        <end position="261"/>
    </location>
</feature>
<gene>
    <name evidence="4" type="ORF">GCM10008179_29710</name>
</gene>
<dbReference type="SUPFAM" id="SSF75217">
    <property type="entry name" value="alpha/beta knot"/>
    <property type="match status" value="1"/>
</dbReference>
<proteinExistence type="predicted"/>
<evidence type="ECO:0000256" key="2">
    <source>
        <dbReference type="ARBA" id="ARBA00022679"/>
    </source>
</evidence>
<keyword evidence="1 4" id="KW-0489">Methyltransferase</keyword>
<dbReference type="InterPro" id="IPR029026">
    <property type="entry name" value="tRNA_m1G_MTases_N"/>
</dbReference>
<dbReference type="GO" id="GO:0003723">
    <property type="term" value="F:RNA binding"/>
    <property type="evidence" value="ECO:0007669"/>
    <property type="project" value="InterPro"/>
</dbReference>
<dbReference type="Pfam" id="PF00588">
    <property type="entry name" value="SpoU_methylase"/>
    <property type="match status" value="1"/>
</dbReference>
<dbReference type="Proteomes" id="UP001143372">
    <property type="component" value="Unassembled WGS sequence"/>
</dbReference>
<accession>A0A9W6J3Y4</accession>
<dbReference type="GO" id="GO:0006396">
    <property type="term" value="P:RNA processing"/>
    <property type="evidence" value="ECO:0007669"/>
    <property type="project" value="InterPro"/>
</dbReference>
<evidence type="ECO:0000256" key="1">
    <source>
        <dbReference type="ARBA" id="ARBA00022603"/>
    </source>
</evidence>
<dbReference type="Gene3D" id="3.30.1330.30">
    <property type="match status" value="1"/>
</dbReference>
<reference evidence="4" key="1">
    <citation type="journal article" date="2014" name="Int. J. Syst. Evol. Microbiol.">
        <title>Complete genome sequence of Corynebacterium casei LMG S-19264T (=DSM 44701T), isolated from a smear-ripened cheese.</title>
        <authorList>
            <consortium name="US DOE Joint Genome Institute (JGI-PGF)"/>
            <person name="Walter F."/>
            <person name="Albersmeier A."/>
            <person name="Kalinowski J."/>
            <person name="Ruckert C."/>
        </authorList>
    </citation>
    <scope>NUCLEOTIDE SEQUENCE</scope>
    <source>
        <strain evidence="4">VKM B-2347</strain>
    </source>
</reference>
<dbReference type="GO" id="GO:0008173">
    <property type="term" value="F:RNA methyltransferase activity"/>
    <property type="evidence" value="ECO:0007669"/>
    <property type="project" value="InterPro"/>
</dbReference>
<keyword evidence="5" id="KW-1185">Reference proteome</keyword>
<comment type="caution">
    <text evidence="4">The sequence shown here is derived from an EMBL/GenBank/DDBJ whole genome shotgun (WGS) entry which is preliminary data.</text>
</comment>
<dbReference type="InterPro" id="IPR029028">
    <property type="entry name" value="Alpha/beta_knot_MTases"/>
</dbReference>
<dbReference type="PANTHER" id="PTHR43191">
    <property type="entry name" value="RRNA METHYLTRANSFERASE 3"/>
    <property type="match status" value="1"/>
</dbReference>
<dbReference type="GO" id="GO:0032259">
    <property type="term" value="P:methylation"/>
    <property type="evidence" value="ECO:0007669"/>
    <property type="project" value="UniProtKB-KW"/>
</dbReference>
<organism evidence="4 5">
    <name type="scientific">Hansschlegelia plantiphila</name>
    <dbReference type="NCBI Taxonomy" id="374655"/>
    <lineage>
        <taxon>Bacteria</taxon>
        <taxon>Pseudomonadati</taxon>
        <taxon>Pseudomonadota</taxon>
        <taxon>Alphaproteobacteria</taxon>
        <taxon>Hyphomicrobiales</taxon>
        <taxon>Methylopilaceae</taxon>
        <taxon>Hansschlegelia</taxon>
    </lineage>
</organism>
<sequence length="275" mass="28504">MPLIAISDPDDPRIAAYHAVRERDVVGRGERFVAEGEVVLRLLVGDASRHAIESALIAETRVEALAAELARVPPETPVYVAGQTVMDAIVGFQIHRGVLAIGRRAPALNSVSLLARLPQTAVVVALVGVSNHDNVGGVFRNAAAFGADAVLLDGSSCDPLYRKAIRVSVGASLVMPFTRGGSGEALVDALDAAGFETLALSPAGDRTLETVTPAARAALLLGAEGPGLPAALMARTRTVSIAMAPGFDSLNVATTSGIALYAVTRGKAPKFRTRR</sequence>
<dbReference type="EMBL" id="BSFI01000021">
    <property type="protein sequence ID" value="GLK69333.1"/>
    <property type="molecule type" value="Genomic_DNA"/>
</dbReference>
<evidence type="ECO:0000313" key="4">
    <source>
        <dbReference type="EMBL" id="GLK69333.1"/>
    </source>
</evidence>
<dbReference type="CDD" id="cd18095">
    <property type="entry name" value="SpoU-like_rRNA-MTase"/>
    <property type="match status" value="1"/>
</dbReference>
<dbReference type="PANTHER" id="PTHR43191:SF12">
    <property type="entry name" value="RRNA METHYLASE"/>
    <property type="match status" value="1"/>
</dbReference>
<keyword evidence="2" id="KW-0808">Transferase</keyword>
<dbReference type="RefSeq" id="WP_271169561.1">
    <property type="nucleotide sequence ID" value="NZ_BSFI01000021.1"/>
</dbReference>
<protein>
    <submittedName>
        <fullName evidence="4">RNA methyltransferase</fullName>
    </submittedName>
</protein>
<evidence type="ECO:0000259" key="3">
    <source>
        <dbReference type="Pfam" id="PF00588"/>
    </source>
</evidence>
<reference evidence="4" key="2">
    <citation type="submission" date="2023-01" db="EMBL/GenBank/DDBJ databases">
        <authorList>
            <person name="Sun Q."/>
            <person name="Evtushenko L."/>
        </authorList>
    </citation>
    <scope>NUCLEOTIDE SEQUENCE</scope>
    <source>
        <strain evidence="4">VKM B-2347</strain>
    </source>
</reference>
<dbReference type="AlphaFoldDB" id="A0A9W6J3Y4"/>
<name>A0A9W6J3Y4_9HYPH</name>
<dbReference type="InterPro" id="IPR051259">
    <property type="entry name" value="rRNA_Methyltransferase"/>
</dbReference>
<dbReference type="Gene3D" id="3.40.1280.10">
    <property type="match status" value="1"/>
</dbReference>
<evidence type="ECO:0000313" key="5">
    <source>
        <dbReference type="Proteomes" id="UP001143372"/>
    </source>
</evidence>